<organism evidence="4 5">
    <name type="scientific">Nocardia arthritidis</name>
    <dbReference type="NCBI Taxonomy" id="228602"/>
    <lineage>
        <taxon>Bacteria</taxon>
        <taxon>Bacillati</taxon>
        <taxon>Actinomycetota</taxon>
        <taxon>Actinomycetes</taxon>
        <taxon>Mycobacteriales</taxon>
        <taxon>Nocardiaceae</taxon>
        <taxon>Nocardia</taxon>
    </lineage>
</organism>
<keyword evidence="2" id="KW-0812">Transmembrane</keyword>
<dbReference type="Gene3D" id="3.10.560.10">
    <property type="entry name" value="Outer membrane lipoprotein wza domain like"/>
    <property type="match status" value="1"/>
</dbReference>
<keyword evidence="5" id="KW-1185">Reference proteome</keyword>
<dbReference type="PANTHER" id="PTHR21180">
    <property type="entry name" value="ENDONUCLEASE/EXONUCLEASE/PHOSPHATASE FAMILY DOMAIN-CONTAINING PROTEIN 1"/>
    <property type="match status" value="1"/>
</dbReference>
<sequence>MSRHDERERIRRRLGALQRDIGAGRASAIGAAPARAGGVRMRPIPLGSPISGFRGRPGDPRSVARPDAADSDVCGAATDFGKWELEQLAPEPGRRDGEFAAVERPKWLDEPADRAGWWERLVPERFRGTRLDPGRRGVLTLAAVGLAAVAVAVVMVVRDRPVAQAVPPPTVHPAATSARAVHASGAPSVAPPANTELVVSVVGLVRRGGLHRLPPGSRVADAVAAAGGATEEADLTGLNLAQRLQDGDQVVVGSRQSQARSGSSTVGGANTTASGRPAVRIDLNTATESELDALPGVGPATARAILTWRATNGRFTDVSQLSQIDGIGPAKLSRLRDLVTV</sequence>
<gene>
    <name evidence="4" type="ORF">F5544_11845</name>
</gene>
<dbReference type="SMART" id="SM00278">
    <property type="entry name" value="HhH1"/>
    <property type="match status" value="2"/>
</dbReference>
<name>A0A6G9YAL9_9NOCA</name>
<accession>A0A6G9YAL9</accession>
<dbReference type="RefSeq" id="WP_167473261.1">
    <property type="nucleotide sequence ID" value="NZ_CP046172.1"/>
</dbReference>
<evidence type="ECO:0000256" key="2">
    <source>
        <dbReference type="SAM" id="Phobius"/>
    </source>
</evidence>
<proteinExistence type="predicted"/>
<protein>
    <submittedName>
        <fullName evidence="4">ComEA family DNA-binding protein</fullName>
    </submittedName>
</protein>
<reference evidence="4 5" key="1">
    <citation type="journal article" date="2019" name="ACS Chem. Biol.">
        <title>Identification and Mobilization of a Cryptic Antibiotic Biosynthesis Gene Locus from a Human-Pathogenic Nocardia Isolate.</title>
        <authorList>
            <person name="Herisse M."/>
            <person name="Ishida K."/>
            <person name="Porter J.L."/>
            <person name="Howden B."/>
            <person name="Hertweck C."/>
            <person name="Stinear T.P."/>
            <person name="Pidot S.J."/>
        </authorList>
    </citation>
    <scope>NUCLEOTIDE SEQUENCE [LARGE SCALE GENOMIC DNA]</scope>
    <source>
        <strain evidence="4 5">AUSMDU00012717</strain>
    </source>
</reference>
<dbReference type="GO" id="GO:0015628">
    <property type="term" value="P:protein secretion by the type II secretion system"/>
    <property type="evidence" value="ECO:0007669"/>
    <property type="project" value="TreeGrafter"/>
</dbReference>
<keyword evidence="2" id="KW-1133">Transmembrane helix</keyword>
<evidence type="ECO:0000256" key="1">
    <source>
        <dbReference type="SAM" id="MobiDB-lite"/>
    </source>
</evidence>
<dbReference type="GO" id="GO:0006281">
    <property type="term" value="P:DNA repair"/>
    <property type="evidence" value="ECO:0007669"/>
    <property type="project" value="InterPro"/>
</dbReference>
<evidence type="ECO:0000259" key="3">
    <source>
        <dbReference type="SMART" id="SM00278"/>
    </source>
</evidence>
<feature type="domain" description="Helix-hairpin-helix DNA-binding motif class 1" evidence="3">
    <location>
        <begin position="289"/>
        <end position="308"/>
    </location>
</feature>
<dbReference type="InterPro" id="IPR010994">
    <property type="entry name" value="RuvA_2-like"/>
</dbReference>
<dbReference type="EMBL" id="CP046172">
    <property type="protein sequence ID" value="QIS10261.1"/>
    <property type="molecule type" value="Genomic_DNA"/>
</dbReference>
<dbReference type="InterPro" id="IPR019554">
    <property type="entry name" value="Soluble_ligand-bd"/>
</dbReference>
<dbReference type="Gene3D" id="1.10.150.320">
    <property type="entry name" value="Photosystem II 12 kDa extrinsic protein"/>
    <property type="match status" value="1"/>
</dbReference>
<evidence type="ECO:0000313" key="5">
    <source>
        <dbReference type="Proteomes" id="UP000503540"/>
    </source>
</evidence>
<dbReference type="Pfam" id="PF12836">
    <property type="entry name" value="HHH_3"/>
    <property type="match status" value="1"/>
</dbReference>
<dbReference type="GO" id="GO:0015627">
    <property type="term" value="C:type II protein secretion system complex"/>
    <property type="evidence" value="ECO:0007669"/>
    <property type="project" value="TreeGrafter"/>
</dbReference>
<feature type="region of interest" description="Disordered" evidence="1">
    <location>
        <begin position="254"/>
        <end position="275"/>
    </location>
</feature>
<dbReference type="AlphaFoldDB" id="A0A6G9YAL9"/>
<dbReference type="Pfam" id="PF10531">
    <property type="entry name" value="SLBB"/>
    <property type="match status" value="1"/>
</dbReference>
<feature type="transmembrane region" description="Helical" evidence="2">
    <location>
        <begin position="137"/>
        <end position="157"/>
    </location>
</feature>
<feature type="compositionally biased region" description="Basic and acidic residues" evidence="1">
    <location>
        <begin position="56"/>
        <end position="68"/>
    </location>
</feature>
<dbReference type="InterPro" id="IPR003583">
    <property type="entry name" value="Hlx-hairpin-Hlx_DNA-bd_motif"/>
</dbReference>
<dbReference type="GO" id="GO:0003677">
    <property type="term" value="F:DNA binding"/>
    <property type="evidence" value="ECO:0007669"/>
    <property type="project" value="UniProtKB-KW"/>
</dbReference>
<dbReference type="PANTHER" id="PTHR21180:SF32">
    <property type="entry name" value="ENDONUCLEASE_EXONUCLEASE_PHOSPHATASE FAMILY DOMAIN-CONTAINING PROTEIN 1"/>
    <property type="match status" value="1"/>
</dbReference>
<evidence type="ECO:0000313" key="4">
    <source>
        <dbReference type="EMBL" id="QIS10261.1"/>
    </source>
</evidence>
<feature type="compositionally biased region" description="Low complexity" evidence="1">
    <location>
        <begin position="254"/>
        <end position="264"/>
    </location>
</feature>
<keyword evidence="2" id="KW-0472">Membrane</keyword>
<keyword evidence="4" id="KW-0238">DNA-binding</keyword>
<feature type="domain" description="Helix-hairpin-helix DNA-binding motif class 1" evidence="3">
    <location>
        <begin position="319"/>
        <end position="338"/>
    </location>
</feature>
<feature type="region of interest" description="Disordered" evidence="1">
    <location>
        <begin position="48"/>
        <end position="71"/>
    </location>
</feature>
<dbReference type="Proteomes" id="UP000503540">
    <property type="component" value="Chromosome"/>
</dbReference>
<dbReference type="SUPFAM" id="SSF47781">
    <property type="entry name" value="RuvA domain 2-like"/>
    <property type="match status" value="1"/>
</dbReference>
<dbReference type="InterPro" id="IPR051675">
    <property type="entry name" value="Endo/Exo/Phosphatase_dom_1"/>
</dbReference>
<dbReference type="KEGG" id="nah:F5544_11845"/>